<evidence type="ECO:0000313" key="2">
    <source>
        <dbReference type="EMBL" id="MXN49452.1"/>
    </source>
</evidence>
<gene>
    <name evidence="2" type="ORF">GR138_30150</name>
</gene>
<name>A0A6N8SR02_9HYPH</name>
<sequence length="155" mass="17021">MSPPEIDAGAHRQFGEFVAGMHGLQDSIRRMEEAAKRSQDKSEASRAVVHRRLDEVVDRVGKVETSIVTVQEDVTEMKPVTDEVRRWKLMGMGALGITGLAAMALGVTFSEALKRIDMGNHRKGVAVCARSFCGSAWGRVIVTSVNMPARQVLVW</sequence>
<proteinExistence type="predicted"/>
<dbReference type="Pfam" id="PF07439">
    <property type="entry name" value="DUF1515"/>
    <property type="match status" value="1"/>
</dbReference>
<feature type="transmembrane region" description="Helical" evidence="1">
    <location>
        <begin position="89"/>
        <end position="113"/>
    </location>
</feature>
<evidence type="ECO:0000313" key="3">
    <source>
        <dbReference type="Proteomes" id="UP000435802"/>
    </source>
</evidence>
<dbReference type="AlphaFoldDB" id="A0A6N8SR02"/>
<accession>A0A6N8SR02</accession>
<evidence type="ECO:0000256" key="1">
    <source>
        <dbReference type="SAM" id="Phobius"/>
    </source>
</evidence>
<organism evidence="2 3">
    <name type="scientific">Shinella kummerowiae</name>
    <dbReference type="NCBI Taxonomy" id="417745"/>
    <lineage>
        <taxon>Bacteria</taxon>
        <taxon>Pseudomonadati</taxon>
        <taxon>Pseudomonadota</taxon>
        <taxon>Alphaproteobacteria</taxon>
        <taxon>Hyphomicrobiales</taxon>
        <taxon>Rhizobiaceae</taxon>
        <taxon>Shinella</taxon>
    </lineage>
</organism>
<dbReference type="InterPro" id="IPR010889">
    <property type="entry name" value="DUF1515"/>
</dbReference>
<keyword evidence="1" id="KW-0472">Membrane</keyword>
<keyword evidence="1" id="KW-0812">Transmembrane</keyword>
<dbReference type="OrthoDB" id="8368387at2"/>
<keyword evidence="3" id="KW-1185">Reference proteome</keyword>
<protein>
    <submittedName>
        <fullName evidence="2">DUF1515 domain-containing protein</fullName>
    </submittedName>
</protein>
<dbReference type="Proteomes" id="UP000435802">
    <property type="component" value="Unassembled WGS sequence"/>
</dbReference>
<reference evidence="2 3" key="1">
    <citation type="submission" date="2019-12" db="EMBL/GenBank/DDBJ databases">
        <title>Shinella kummerowiae sp. nov., a symbiotic bacterium isolated from root nodules of the herbal legume Kummerowia stipulacea.</title>
        <authorList>
            <person name="Gao J."/>
        </authorList>
    </citation>
    <scope>NUCLEOTIDE SEQUENCE [LARGE SCALE GENOMIC DNA]</scope>
    <source>
        <strain evidence="2 3">CCBAU 25048</strain>
    </source>
</reference>
<keyword evidence="1" id="KW-1133">Transmembrane helix</keyword>
<dbReference type="EMBL" id="WUMK01000027">
    <property type="protein sequence ID" value="MXN49452.1"/>
    <property type="molecule type" value="Genomic_DNA"/>
</dbReference>
<comment type="caution">
    <text evidence="2">The sequence shown here is derived from an EMBL/GenBank/DDBJ whole genome shotgun (WGS) entry which is preliminary data.</text>
</comment>